<dbReference type="InParanoid" id="A0A1S3I2A8"/>
<dbReference type="KEGG" id="lak:106160022"/>
<dbReference type="Proteomes" id="UP000085678">
    <property type="component" value="Unplaced"/>
</dbReference>
<sequence length="262" mass="29193">MEAPPPLGPRRCTLMPQNLEFQEIEGEVSKVWFLRPKQTYDCGHLIFDFVDCVCLGANMYPIIWNFFLHVNSESNRIFGSKNGSVGLSGNGCMILDGTGGLQIPFFKNMGPKTSWIVGIVFNRPVDQHSTIMYRTPFISINGDEVSVSVEVRDTITMVTATLTVSVVAPGPGYILVIVRWYGNTLTLTVFVDGILYQDSVETPDDTFPWAIIFPPAEPLFVGHVPRSFVGEICLLYFTDKWFSGAVSIRSDILLYYIGPPFG</sequence>
<dbReference type="GeneID" id="106160022"/>
<keyword evidence="1" id="KW-1185">Reference proteome</keyword>
<reference evidence="2" key="1">
    <citation type="submission" date="2025-08" db="UniProtKB">
        <authorList>
            <consortium name="RefSeq"/>
        </authorList>
    </citation>
    <scope>IDENTIFICATION</scope>
    <source>
        <tissue evidence="2">Gonads</tissue>
    </source>
</reference>
<evidence type="ECO:0000313" key="1">
    <source>
        <dbReference type="Proteomes" id="UP000085678"/>
    </source>
</evidence>
<proteinExistence type="predicted"/>
<dbReference type="AlphaFoldDB" id="A0A1S3I2A8"/>
<protein>
    <submittedName>
        <fullName evidence="2">Uncharacterized protein LOC106160022</fullName>
    </submittedName>
</protein>
<name>A0A1S3I2A8_LINAN</name>
<evidence type="ECO:0000313" key="2">
    <source>
        <dbReference type="RefSeq" id="XP_013391966.1"/>
    </source>
</evidence>
<organism evidence="1 2">
    <name type="scientific">Lingula anatina</name>
    <name type="common">Brachiopod</name>
    <name type="synonym">Lingula unguis</name>
    <dbReference type="NCBI Taxonomy" id="7574"/>
    <lineage>
        <taxon>Eukaryota</taxon>
        <taxon>Metazoa</taxon>
        <taxon>Spiralia</taxon>
        <taxon>Lophotrochozoa</taxon>
        <taxon>Brachiopoda</taxon>
        <taxon>Linguliformea</taxon>
        <taxon>Lingulata</taxon>
        <taxon>Lingulida</taxon>
        <taxon>Linguloidea</taxon>
        <taxon>Lingulidae</taxon>
        <taxon>Lingula</taxon>
    </lineage>
</organism>
<gene>
    <name evidence="2" type="primary">LOC106160022</name>
</gene>
<accession>A0A1S3I2A8</accession>
<dbReference type="RefSeq" id="XP_013391966.1">
    <property type="nucleotide sequence ID" value="XM_013536512.1"/>
</dbReference>